<sequence>MHDTMAREKAALPPQTRCMALAGALLVELVDLGMVGVGSEILGTQPPAEPTDDNGLSLYVIPLEDRSTDPIAIEGYDSRGHLVTLRPRTAWDLVGRPLDPALREMYDSILRESGAAGGPGHRQASGTPSFSAGVSQYRTDGYADRPQHRRPVPAPRAPSNAETPGRGGLAQRPPAAVGRHSGPSVGASLPAVVPVRVLLEGWAAGGRSENLVVNRLIQAGLVRLETQYRMLHSDRQVIVPQDSVVSGRPITRITGGLHAARAVPGSGFDRRTSRGLTAYDKKLGGLFAAAGLFDLERTSLTVDEMRSLRQQLRDDFPPDLARLLRQVHLAIKNLAVIR</sequence>
<dbReference type="STRING" id="113562.SAMN04489716_6994"/>
<keyword evidence="3" id="KW-1185">Reference proteome</keyword>
<protein>
    <submittedName>
        <fullName evidence="2">Uncharacterized protein</fullName>
    </submittedName>
</protein>
<reference evidence="2 3" key="1">
    <citation type="submission" date="2016-10" db="EMBL/GenBank/DDBJ databases">
        <authorList>
            <person name="de Groot N.N."/>
        </authorList>
    </citation>
    <scope>NUCLEOTIDE SEQUENCE [LARGE SCALE GENOMIC DNA]</scope>
    <source>
        <strain evidence="2 3">DSM 43941</strain>
    </source>
</reference>
<dbReference type="Proteomes" id="UP000198688">
    <property type="component" value="Chromosome I"/>
</dbReference>
<proteinExistence type="predicted"/>
<dbReference type="EMBL" id="LT629758">
    <property type="protein sequence ID" value="SDT74477.1"/>
    <property type="molecule type" value="Genomic_DNA"/>
</dbReference>
<name>A0A1H2CW30_9ACTN</name>
<organism evidence="2 3">
    <name type="scientific">Actinoplanes derwentensis</name>
    <dbReference type="NCBI Taxonomy" id="113562"/>
    <lineage>
        <taxon>Bacteria</taxon>
        <taxon>Bacillati</taxon>
        <taxon>Actinomycetota</taxon>
        <taxon>Actinomycetes</taxon>
        <taxon>Micromonosporales</taxon>
        <taxon>Micromonosporaceae</taxon>
        <taxon>Actinoplanes</taxon>
    </lineage>
</organism>
<evidence type="ECO:0000313" key="2">
    <source>
        <dbReference type="EMBL" id="SDT74477.1"/>
    </source>
</evidence>
<accession>A0A1H2CW30</accession>
<evidence type="ECO:0000313" key="3">
    <source>
        <dbReference type="Proteomes" id="UP000198688"/>
    </source>
</evidence>
<dbReference type="AlphaFoldDB" id="A0A1H2CW30"/>
<gene>
    <name evidence="2" type="ORF">SAMN04489716_6994</name>
</gene>
<evidence type="ECO:0000256" key="1">
    <source>
        <dbReference type="SAM" id="MobiDB-lite"/>
    </source>
</evidence>
<feature type="region of interest" description="Disordered" evidence="1">
    <location>
        <begin position="113"/>
        <end position="185"/>
    </location>
</feature>
<feature type="compositionally biased region" description="Polar residues" evidence="1">
    <location>
        <begin position="124"/>
        <end position="138"/>
    </location>
</feature>